<reference evidence="1 2" key="1">
    <citation type="submission" date="2024-06" db="EMBL/GenBank/DDBJ databases">
        <title>The Natural Products Discovery Center: Release of the First 8490 Sequenced Strains for Exploring Actinobacteria Biosynthetic Diversity.</title>
        <authorList>
            <person name="Kalkreuter E."/>
            <person name="Kautsar S.A."/>
            <person name="Yang D."/>
            <person name="Bader C.D."/>
            <person name="Teijaro C.N."/>
            <person name="Fluegel L."/>
            <person name="Davis C.M."/>
            <person name="Simpson J.R."/>
            <person name="Lauterbach L."/>
            <person name="Steele A.D."/>
            <person name="Gui C."/>
            <person name="Meng S."/>
            <person name="Li G."/>
            <person name="Viehrig K."/>
            <person name="Ye F."/>
            <person name="Su P."/>
            <person name="Kiefer A.F."/>
            <person name="Nichols A."/>
            <person name="Cepeda A.J."/>
            <person name="Yan W."/>
            <person name="Fan B."/>
            <person name="Jiang Y."/>
            <person name="Adhikari A."/>
            <person name="Zheng C.-J."/>
            <person name="Schuster L."/>
            <person name="Cowan T.M."/>
            <person name="Smanski M.J."/>
            <person name="Chevrette M.G."/>
            <person name="De Carvalho L.P.S."/>
            <person name="Shen B."/>
        </authorList>
    </citation>
    <scope>NUCLEOTIDE SEQUENCE [LARGE SCALE GENOMIC DNA]</scope>
    <source>
        <strain evidence="1 2">NPDC077434</strain>
    </source>
</reference>
<name>A0ABV3LF86_9MICO</name>
<sequence>MGGTVPHEVELLHPEGNFALTSAEIGISVGERAMSRWDPEHGQISRLDEVAPETEGEFRNDPAVNFCALASPGCPVARLLNVGGTLTVQRRDVQPGSAAASTMSPITKLAI</sequence>
<evidence type="ECO:0000313" key="2">
    <source>
        <dbReference type="Proteomes" id="UP001553715"/>
    </source>
</evidence>
<dbReference type="Proteomes" id="UP001553715">
    <property type="component" value="Unassembled WGS sequence"/>
</dbReference>
<accession>A0ABV3LF86</accession>
<comment type="caution">
    <text evidence="1">The sequence shown here is derived from an EMBL/GenBank/DDBJ whole genome shotgun (WGS) entry which is preliminary data.</text>
</comment>
<keyword evidence="2" id="KW-1185">Reference proteome</keyword>
<dbReference type="EMBL" id="JBFBMH010000005">
    <property type="protein sequence ID" value="MEW1974573.1"/>
    <property type="molecule type" value="Genomic_DNA"/>
</dbReference>
<dbReference type="RefSeq" id="WP_366232678.1">
    <property type="nucleotide sequence ID" value="NZ_JBFBMH010000005.1"/>
</dbReference>
<gene>
    <name evidence="1" type="ORF">AB0301_05750</name>
</gene>
<proteinExistence type="predicted"/>
<protein>
    <submittedName>
        <fullName evidence="1">Uncharacterized protein</fullName>
    </submittedName>
</protein>
<evidence type="ECO:0000313" key="1">
    <source>
        <dbReference type="EMBL" id="MEW1974573.1"/>
    </source>
</evidence>
<organism evidence="1 2">
    <name type="scientific">Microbacterium profundi</name>
    <dbReference type="NCBI Taxonomy" id="450380"/>
    <lineage>
        <taxon>Bacteria</taxon>
        <taxon>Bacillati</taxon>
        <taxon>Actinomycetota</taxon>
        <taxon>Actinomycetes</taxon>
        <taxon>Micrococcales</taxon>
        <taxon>Microbacteriaceae</taxon>
        <taxon>Microbacterium</taxon>
    </lineage>
</organism>